<sequence length="116" mass="12724">MSLACLACHVVESSNAPASTWRSYSVSSHSNDEGRCGVTVNCWSKKSSPSPSLSPEDNPNAAGNRQQIATVPSTNAPSSPRLTRCHAVRRDIFRDWNFDETTEENRQLFLNISGRA</sequence>
<keyword evidence="2" id="KW-1185">Reference proteome</keyword>
<evidence type="ECO:0000313" key="1">
    <source>
        <dbReference type="EMBL" id="KAJ7527286.1"/>
    </source>
</evidence>
<proteinExistence type="predicted"/>
<protein>
    <submittedName>
        <fullName evidence="1">Uncharacterized protein</fullName>
    </submittedName>
</protein>
<dbReference type="Proteomes" id="UP001162992">
    <property type="component" value="Chromosome 16"/>
</dbReference>
<evidence type="ECO:0000313" key="2">
    <source>
        <dbReference type="Proteomes" id="UP001162992"/>
    </source>
</evidence>
<name>A0ACC2BC05_DIPCM</name>
<dbReference type="EMBL" id="CM055107">
    <property type="protein sequence ID" value="KAJ7527286.1"/>
    <property type="molecule type" value="Genomic_DNA"/>
</dbReference>
<comment type="caution">
    <text evidence="1">The sequence shown here is derived from an EMBL/GenBank/DDBJ whole genome shotgun (WGS) entry which is preliminary data.</text>
</comment>
<gene>
    <name evidence="1" type="ORF">O6H91_16G046900</name>
</gene>
<reference evidence="2" key="1">
    <citation type="journal article" date="2024" name="Proc. Natl. Acad. Sci. U.S.A.">
        <title>Extraordinary preservation of gene collinearity over three hundred million years revealed in homosporous lycophytes.</title>
        <authorList>
            <person name="Li C."/>
            <person name="Wickell D."/>
            <person name="Kuo L.Y."/>
            <person name="Chen X."/>
            <person name="Nie B."/>
            <person name="Liao X."/>
            <person name="Peng D."/>
            <person name="Ji J."/>
            <person name="Jenkins J."/>
            <person name="Williams M."/>
            <person name="Shu S."/>
            <person name="Plott C."/>
            <person name="Barry K."/>
            <person name="Rajasekar S."/>
            <person name="Grimwood J."/>
            <person name="Han X."/>
            <person name="Sun S."/>
            <person name="Hou Z."/>
            <person name="He W."/>
            <person name="Dai G."/>
            <person name="Sun C."/>
            <person name="Schmutz J."/>
            <person name="Leebens-Mack J.H."/>
            <person name="Li F.W."/>
            <person name="Wang L."/>
        </authorList>
    </citation>
    <scope>NUCLEOTIDE SEQUENCE [LARGE SCALE GENOMIC DNA]</scope>
    <source>
        <strain evidence="2">cv. PW_Plant_1</strain>
    </source>
</reference>
<organism evidence="1 2">
    <name type="scientific">Diphasiastrum complanatum</name>
    <name type="common">Issler's clubmoss</name>
    <name type="synonym">Lycopodium complanatum</name>
    <dbReference type="NCBI Taxonomy" id="34168"/>
    <lineage>
        <taxon>Eukaryota</taxon>
        <taxon>Viridiplantae</taxon>
        <taxon>Streptophyta</taxon>
        <taxon>Embryophyta</taxon>
        <taxon>Tracheophyta</taxon>
        <taxon>Lycopodiopsida</taxon>
        <taxon>Lycopodiales</taxon>
        <taxon>Lycopodiaceae</taxon>
        <taxon>Lycopodioideae</taxon>
        <taxon>Diphasiastrum</taxon>
    </lineage>
</organism>
<accession>A0ACC2BC05</accession>